<feature type="compositionally biased region" description="Basic and acidic residues" evidence="1">
    <location>
        <begin position="117"/>
        <end position="126"/>
    </location>
</feature>
<dbReference type="SUPFAM" id="SSF54236">
    <property type="entry name" value="Ubiquitin-like"/>
    <property type="match status" value="1"/>
</dbReference>
<feature type="region of interest" description="Disordered" evidence="1">
    <location>
        <begin position="106"/>
        <end position="135"/>
    </location>
</feature>
<feature type="domain" description="Endonuclease/exonuclease/phosphatase" evidence="2">
    <location>
        <begin position="603"/>
        <end position="769"/>
    </location>
</feature>
<dbReference type="OrthoDB" id="10034447at2759"/>
<evidence type="ECO:0000256" key="1">
    <source>
        <dbReference type="SAM" id="MobiDB-lite"/>
    </source>
</evidence>
<evidence type="ECO:0000313" key="4">
    <source>
        <dbReference type="Proteomes" id="UP000683360"/>
    </source>
</evidence>
<evidence type="ECO:0000313" key="3">
    <source>
        <dbReference type="EMBL" id="CAG2184576.1"/>
    </source>
</evidence>
<reference evidence="3" key="1">
    <citation type="submission" date="2021-03" db="EMBL/GenBank/DDBJ databases">
        <authorList>
            <person name="Bekaert M."/>
        </authorList>
    </citation>
    <scope>NUCLEOTIDE SEQUENCE</scope>
</reference>
<dbReference type="PANTHER" id="PTHR15286">
    <property type="entry name" value="RAS-ASSOCIATING DOMAIN CONTAINING PROTEIN"/>
    <property type="match status" value="1"/>
</dbReference>
<dbReference type="GO" id="GO:0003824">
    <property type="term" value="F:catalytic activity"/>
    <property type="evidence" value="ECO:0007669"/>
    <property type="project" value="InterPro"/>
</dbReference>
<dbReference type="Pfam" id="PF03372">
    <property type="entry name" value="Exo_endo_phos"/>
    <property type="match status" value="1"/>
</dbReference>
<organism evidence="3 4">
    <name type="scientific">Mytilus edulis</name>
    <name type="common">Blue mussel</name>
    <dbReference type="NCBI Taxonomy" id="6550"/>
    <lineage>
        <taxon>Eukaryota</taxon>
        <taxon>Metazoa</taxon>
        <taxon>Spiralia</taxon>
        <taxon>Lophotrochozoa</taxon>
        <taxon>Mollusca</taxon>
        <taxon>Bivalvia</taxon>
        <taxon>Autobranchia</taxon>
        <taxon>Pteriomorphia</taxon>
        <taxon>Mytilida</taxon>
        <taxon>Mytiloidea</taxon>
        <taxon>Mytilidae</taxon>
        <taxon>Mytilinae</taxon>
        <taxon>Mytilus</taxon>
    </lineage>
</organism>
<dbReference type="CDD" id="cd16123">
    <property type="entry name" value="RA_RASSF7_like"/>
    <property type="match status" value="1"/>
</dbReference>
<feature type="compositionally biased region" description="Basic residues" evidence="1">
    <location>
        <begin position="106"/>
        <end position="116"/>
    </location>
</feature>
<evidence type="ECO:0000259" key="2">
    <source>
        <dbReference type="Pfam" id="PF03372"/>
    </source>
</evidence>
<proteinExistence type="predicted"/>
<dbReference type="InterPro" id="IPR036691">
    <property type="entry name" value="Endo/exonu/phosph_ase_sf"/>
</dbReference>
<keyword evidence="4" id="KW-1185">Reference proteome</keyword>
<dbReference type="Gene3D" id="3.60.10.10">
    <property type="entry name" value="Endonuclease/exonuclease/phosphatase"/>
    <property type="match status" value="1"/>
</dbReference>
<dbReference type="PANTHER" id="PTHR15286:SF1">
    <property type="entry name" value="FI07216P"/>
    <property type="match status" value="1"/>
</dbReference>
<accession>A0A8S3PM41</accession>
<sequence>MDGTEAVTEIPVWFTGTQRWVTGLTKRTTCDDVIYALLYNDGKHEDERTDKYTVYERWRDVERPLQGRTKILKIWKAWDEEQRNVQLSMRHVDEFDEYGEFLHARRHRRRSRHKTRDGHSSHPKESTHKHKSSNRLKSIDDLAKTVIKQERKLHDMGYRLEGIDKEIELYETNVHQTRMQTNGTDYVQDAYLKGGFEDSMDEFLRKIGPDSLEMYIEFCERVLQLESKIKKENSIVQELSYQINEEASFNQAFCGADNVFEKEFCNSELETELSSLQAELNRIVSANMMQKYEAAEIAREIDTCDKVLSDKQKTIQTLQKELEILDRFENENKVSSEVQEYRAADLPSNSSADYVNIETITMVPSQDYALTSSASGVSGQTNDPFKKSFIDNDDTFSIDTDNTSNDSQFGYSKESTPKNGHRRNCLFIPHGKMFDDSLISERIKSEIYSYKSRSECHLKNDGFVSASMNNNSRSDCCAKVVDDDSNSDTGLSSMHSDDATTPYNFLETLLTNQADNINQIDKEPTEEARLTINLTNSAAAKNDEVKAHTEVSHQVDVTPRTGLITTASKHWLFNAEKKIIAEITENSGYIAKSVDDNDDPDFNVSMKRGYGGVAIIWKKEINENIKELIDGGNRIQAIHIQQGDKPICLINVYMPSDSKNADIEYKDTLAQIDEMIEKYKDTHEIIVCGDMNRSLDRSSTPHDKILKTFCKEKCIGNTEKCPVKETFYHQNGMSKGQIDYFLFKSNSEIINKIRQIDVLDTDPENTSDHVPVILTLNSQLKKVREKATTIIAKPKWTDCDHQIYKEVINKDLPKLMQKSKGIIEQDIRNLEKLLHKAGEAAIPKYRRKIKIKSKGKAIWNEQIDKASKQSKNAYKVWRQHGAPQERSNELKIKMTAAKRILRKAQRQAYASQRESTAGKIMKASNADTKRFTSLSTCKEKHHLLIPRY</sequence>
<dbReference type="InterPro" id="IPR029071">
    <property type="entry name" value="Ubiquitin-like_domsf"/>
</dbReference>
<name>A0A8S3PM41_MYTED</name>
<gene>
    <name evidence="3" type="ORF">MEDL_246</name>
</gene>
<dbReference type="EMBL" id="CAJPWZ010000009">
    <property type="protein sequence ID" value="CAG2184576.1"/>
    <property type="molecule type" value="Genomic_DNA"/>
</dbReference>
<protein>
    <submittedName>
        <fullName evidence="3">RASSF9_10</fullName>
    </submittedName>
</protein>
<comment type="caution">
    <text evidence="3">The sequence shown here is derived from an EMBL/GenBank/DDBJ whole genome shotgun (WGS) entry which is preliminary data.</text>
</comment>
<dbReference type="Proteomes" id="UP000683360">
    <property type="component" value="Unassembled WGS sequence"/>
</dbReference>
<dbReference type="SUPFAM" id="SSF56219">
    <property type="entry name" value="DNase I-like"/>
    <property type="match status" value="1"/>
</dbReference>
<dbReference type="AlphaFoldDB" id="A0A8S3PM41"/>
<dbReference type="InterPro" id="IPR005135">
    <property type="entry name" value="Endo/exonuclease/phosphatase"/>
</dbReference>
<dbReference type="InterPro" id="IPR033593">
    <property type="entry name" value="N-RASSF"/>
</dbReference>
<dbReference type="Gene3D" id="3.10.20.90">
    <property type="entry name" value="Phosphatidylinositol 3-kinase Catalytic Subunit, Chain A, domain 1"/>
    <property type="match status" value="1"/>
</dbReference>